<dbReference type="GO" id="GO:0003677">
    <property type="term" value="F:DNA binding"/>
    <property type="evidence" value="ECO:0007669"/>
    <property type="project" value="InterPro"/>
</dbReference>
<feature type="region of interest" description="Disordered" evidence="1">
    <location>
        <begin position="688"/>
        <end position="708"/>
    </location>
</feature>
<dbReference type="SUPFAM" id="SSF52540">
    <property type="entry name" value="P-loop containing nucleoside triphosphate hydrolases"/>
    <property type="match status" value="1"/>
</dbReference>
<organism evidence="3">
    <name type="scientific">Streptomyces sp. NBC_00008</name>
    <dbReference type="NCBI Taxonomy" id="2903610"/>
    <lineage>
        <taxon>Bacteria</taxon>
        <taxon>Bacillati</taxon>
        <taxon>Actinomycetota</taxon>
        <taxon>Actinomycetes</taxon>
        <taxon>Kitasatosporales</taxon>
        <taxon>Streptomycetaceae</taxon>
        <taxon>Streptomyces</taxon>
    </lineage>
</organism>
<protein>
    <submittedName>
        <fullName evidence="3">LuxR C-terminal-related transcriptional regulator</fullName>
    </submittedName>
</protein>
<feature type="domain" description="HTH luxR-type" evidence="2">
    <location>
        <begin position="703"/>
        <end position="768"/>
    </location>
</feature>
<dbReference type="InterPro" id="IPR016032">
    <property type="entry name" value="Sig_transdc_resp-reg_C-effctor"/>
</dbReference>
<reference evidence="3" key="1">
    <citation type="submission" date="2022-10" db="EMBL/GenBank/DDBJ databases">
        <title>The complete genomes of actinobacterial strains from the NBC collection.</title>
        <authorList>
            <person name="Joergensen T.S."/>
            <person name="Alvarez Arevalo M."/>
            <person name="Sterndorff E.B."/>
            <person name="Faurdal D."/>
            <person name="Vuksanovic O."/>
            <person name="Mourched A.-S."/>
            <person name="Charusanti P."/>
            <person name="Shaw S."/>
            <person name="Blin K."/>
            <person name="Weber T."/>
        </authorList>
    </citation>
    <scope>NUCLEOTIDE SEQUENCE</scope>
    <source>
        <strain evidence="3">NBC_00008</strain>
    </source>
</reference>
<dbReference type="InterPro" id="IPR036388">
    <property type="entry name" value="WH-like_DNA-bd_sf"/>
</dbReference>
<gene>
    <name evidence="3" type="ORF">OG398_34185</name>
</gene>
<dbReference type="Gene3D" id="1.25.40.10">
    <property type="entry name" value="Tetratricopeptide repeat domain"/>
    <property type="match status" value="1"/>
</dbReference>
<dbReference type="InterPro" id="IPR000792">
    <property type="entry name" value="Tscrpt_reg_LuxR_C"/>
</dbReference>
<accession>A0AAU2W0S7</accession>
<dbReference type="Gene3D" id="1.10.10.10">
    <property type="entry name" value="Winged helix-like DNA-binding domain superfamily/Winged helix DNA-binding domain"/>
    <property type="match status" value="1"/>
</dbReference>
<dbReference type="SMART" id="SM00421">
    <property type="entry name" value="HTH_LUXR"/>
    <property type="match status" value="1"/>
</dbReference>
<dbReference type="Pfam" id="PF00196">
    <property type="entry name" value="GerE"/>
    <property type="match status" value="1"/>
</dbReference>
<dbReference type="GO" id="GO:0006355">
    <property type="term" value="P:regulation of DNA-templated transcription"/>
    <property type="evidence" value="ECO:0007669"/>
    <property type="project" value="InterPro"/>
</dbReference>
<proteinExistence type="predicted"/>
<evidence type="ECO:0000259" key="2">
    <source>
        <dbReference type="PROSITE" id="PS50043"/>
    </source>
</evidence>
<dbReference type="EMBL" id="CP108313">
    <property type="protein sequence ID" value="WTW72941.1"/>
    <property type="molecule type" value="Genomic_DNA"/>
</dbReference>
<dbReference type="CDD" id="cd06170">
    <property type="entry name" value="LuxR_C_like"/>
    <property type="match status" value="1"/>
</dbReference>
<evidence type="ECO:0000313" key="3">
    <source>
        <dbReference type="EMBL" id="WTW72941.1"/>
    </source>
</evidence>
<dbReference type="PROSITE" id="PS00622">
    <property type="entry name" value="HTH_LUXR_1"/>
    <property type="match status" value="1"/>
</dbReference>
<name>A0AAU2W0S7_9ACTN</name>
<evidence type="ECO:0000256" key="1">
    <source>
        <dbReference type="SAM" id="MobiDB-lite"/>
    </source>
</evidence>
<dbReference type="PRINTS" id="PR00038">
    <property type="entry name" value="HTHLUXR"/>
</dbReference>
<dbReference type="PANTHER" id="PTHR47691">
    <property type="entry name" value="REGULATOR-RELATED"/>
    <property type="match status" value="1"/>
</dbReference>
<dbReference type="AlphaFoldDB" id="A0AAU2W0S7"/>
<dbReference type="PROSITE" id="PS50043">
    <property type="entry name" value="HTH_LUXR_2"/>
    <property type="match status" value="1"/>
</dbReference>
<dbReference type="InterPro" id="IPR011990">
    <property type="entry name" value="TPR-like_helical_dom_sf"/>
</dbReference>
<dbReference type="InterPro" id="IPR027417">
    <property type="entry name" value="P-loop_NTPase"/>
</dbReference>
<dbReference type="InterPro" id="IPR058852">
    <property type="entry name" value="HTH_77"/>
</dbReference>
<dbReference type="Pfam" id="PF25872">
    <property type="entry name" value="HTH_77"/>
    <property type="match status" value="1"/>
</dbReference>
<dbReference type="PANTHER" id="PTHR47691:SF3">
    <property type="entry name" value="HTH-TYPE TRANSCRIPTIONAL REGULATOR RV0890C-RELATED"/>
    <property type="match status" value="1"/>
</dbReference>
<dbReference type="SUPFAM" id="SSF46894">
    <property type="entry name" value="C-terminal effector domain of the bipartite response regulators"/>
    <property type="match status" value="1"/>
</dbReference>
<dbReference type="SUPFAM" id="SSF48452">
    <property type="entry name" value="TPR-like"/>
    <property type="match status" value="1"/>
</dbReference>
<sequence length="772" mass="82874">MVRLLGDPEVWLLTLVGIGGVGKSRLARQVCEELGRRGTEIRAVELAGASGPEAALALLTDALPADPAEGAAPHLLLVENLEAVLPLAPALGALLAECPRLTVLATSRAAGRLTDEHLFRVRPLDVTDGSAARELFLWHARRVAFQGGLDAHEQTVTAICRLLEGHPLALIIAARQLAALPAEALLARLREGWSLSMKGAVDLPDRHRSLGRVLDDSVTALSRAARQLLARLSVFEDRFAYTAVADVLADVLTEEETDETRWEGISELVAHGMLHPAPSADGSSGIAFRMPGVVREYARRLLREDAGGQTAQALRGAHARHFGGRVLDGHEEHGAAAENWARRVEEELPDVRAALRFLIDSADGRALDLAAALRGPWLARGRLREGIGLLDEVLALPAAEDGAARLRAREAHAVLTGASSSYAHALPALQECADGWQDAGETTARARTLVDLAAAEFEAHGFDHAEPLYREAIGVLDAAGDRWWAARARSLLGASAAATETHRALAKTALDEAVRGFRELGESTWTHVPYQQLGRMLHEEGHDVQAVALLSEGLGLAQRNGDDWNASVFLNLLADVRLTRGEAASAAGHHLDSLRLVEGIGARPRYVWCLEGLASCLDDLGETSYAARLVGLSRAVRSQLTLDSWVEFPARAIDLSSVEWNLSRPVFERLCAEGAGLTVGDVLTEVPPLLSAKGPPGPRRERRRRHPDGLTGREVQVLRLIASGATSRAIASELFISIETVGRHISNLYRKIGASGRAEATAHAIRSGLLEE</sequence>